<protein>
    <submittedName>
        <fullName evidence="2">Uncharacterized protein</fullName>
    </submittedName>
</protein>
<reference evidence="2 3" key="1">
    <citation type="journal article" date="2018" name="Nat. Genet.">
        <title>The Rosa genome provides new insights in the design of modern roses.</title>
        <authorList>
            <person name="Bendahmane M."/>
        </authorList>
    </citation>
    <scope>NUCLEOTIDE SEQUENCE [LARGE SCALE GENOMIC DNA]</scope>
    <source>
        <strain evidence="3">cv. Old Blush</strain>
    </source>
</reference>
<keyword evidence="1" id="KW-1133">Transmembrane helix</keyword>
<evidence type="ECO:0000313" key="3">
    <source>
        <dbReference type="Proteomes" id="UP000238479"/>
    </source>
</evidence>
<keyword evidence="3" id="KW-1185">Reference proteome</keyword>
<dbReference type="EMBL" id="PDCK01000039">
    <property type="protein sequence ID" value="PRQ56862.1"/>
    <property type="molecule type" value="Genomic_DNA"/>
</dbReference>
<gene>
    <name evidence="2" type="ORF">RchiOBHm_Chr1g0341951</name>
</gene>
<keyword evidence="1" id="KW-0812">Transmembrane</keyword>
<name>A0A2P6SDV1_ROSCH</name>
<sequence>MISFIANLTRRLSFNIHRTVVIVSVGFHFLPLFVSHPLIIPWIDSAFLDKLR</sequence>
<dbReference type="AlphaFoldDB" id="A0A2P6SDV1"/>
<evidence type="ECO:0000256" key="1">
    <source>
        <dbReference type="SAM" id="Phobius"/>
    </source>
</evidence>
<dbReference type="Gramene" id="PRQ56862">
    <property type="protein sequence ID" value="PRQ56862"/>
    <property type="gene ID" value="RchiOBHm_Chr1g0341951"/>
</dbReference>
<feature type="transmembrane region" description="Helical" evidence="1">
    <location>
        <begin position="20"/>
        <end position="43"/>
    </location>
</feature>
<keyword evidence="1" id="KW-0472">Membrane</keyword>
<comment type="caution">
    <text evidence="2">The sequence shown here is derived from an EMBL/GenBank/DDBJ whole genome shotgun (WGS) entry which is preliminary data.</text>
</comment>
<proteinExistence type="predicted"/>
<organism evidence="2 3">
    <name type="scientific">Rosa chinensis</name>
    <name type="common">China rose</name>
    <dbReference type="NCBI Taxonomy" id="74649"/>
    <lineage>
        <taxon>Eukaryota</taxon>
        <taxon>Viridiplantae</taxon>
        <taxon>Streptophyta</taxon>
        <taxon>Embryophyta</taxon>
        <taxon>Tracheophyta</taxon>
        <taxon>Spermatophyta</taxon>
        <taxon>Magnoliopsida</taxon>
        <taxon>eudicotyledons</taxon>
        <taxon>Gunneridae</taxon>
        <taxon>Pentapetalae</taxon>
        <taxon>rosids</taxon>
        <taxon>fabids</taxon>
        <taxon>Rosales</taxon>
        <taxon>Rosaceae</taxon>
        <taxon>Rosoideae</taxon>
        <taxon>Rosoideae incertae sedis</taxon>
        <taxon>Rosa</taxon>
    </lineage>
</organism>
<accession>A0A2P6SDV1</accession>
<evidence type="ECO:0000313" key="2">
    <source>
        <dbReference type="EMBL" id="PRQ56862.1"/>
    </source>
</evidence>
<dbReference type="Proteomes" id="UP000238479">
    <property type="component" value="Chromosome 1"/>
</dbReference>